<dbReference type="PANTHER" id="PTHR33710:SF62">
    <property type="entry name" value="DUF4283 DOMAIN PROTEIN"/>
    <property type="match status" value="1"/>
</dbReference>
<evidence type="ECO:0000313" key="1">
    <source>
        <dbReference type="EMBL" id="KAE8704128.1"/>
    </source>
</evidence>
<protein>
    <submittedName>
        <fullName evidence="1">Uncharacterized protein</fullName>
    </submittedName>
</protein>
<dbReference type="Gene3D" id="3.60.10.10">
    <property type="entry name" value="Endonuclease/exonuclease/phosphatase"/>
    <property type="match status" value="1"/>
</dbReference>
<accession>A0A6A3AJ68</accession>
<dbReference type="InterPro" id="IPR036691">
    <property type="entry name" value="Endo/exonu/phosph_ase_sf"/>
</dbReference>
<reference evidence="1" key="1">
    <citation type="submission" date="2019-09" db="EMBL/GenBank/DDBJ databases">
        <title>Draft genome information of white flower Hibiscus syriacus.</title>
        <authorList>
            <person name="Kim Y.-M."/>
        </authorList>
    </citation>
    <scope>NUCLEOTIDE SEQUENCE [LARGE SCALE GENOMIC DNA]</scope>
    <source>
        <strain evidence="1">YM2019G1</strain>
    </source>
</reference>
<gene>
    <name evidence="1" type="ORF">F3Y22_tig00110458pilonHSYRG00002</name>
</gene>
<dbReference type="EMBL" id="VEPZ02000994">
    <property type="protein sequence ID" value="KAE8704128.1"/>
    <property type="molecule type" value="Genomic_DNA"/>
</dbReference>
<dbReference type="PANTHER" id="PTHR33710">
    <property type="entry name" value="BNAC02G09200D PROTEIN"/>
    <property type="match status" value="1"/>
</dbReference>
<comment type="caution">
    <text evidence="1">The sequence shown here is derived from an EMBL/GenBank/DDBJ whole genome shotgun (WGS) entry which is preliminary data.</text>
</comment>
<evidence type="ECO:0000313" key="2">
    <source>
        <dbReference type="Proteomes" id="UP000436088"/>
    </source>
</evidence>
<sequence length="309" mass="36595">MEHAQLAEKELPINENTSEMGIGRFDGDGLLNRGVGNDEFTRNCKEISKVEKPDIMNLVEDASNFNMKVNYNTDQAIHCFNDIASIDEREGSNLKCIERIINFREHWNNCNLFDAGWSNNKFTWLRRHHDQVVLQERLDKALTNVESLDLFPNLNVTVLPRHYSDHHPIMVETNFPLGLDKIRRPLRFEALWLTHPDFKSIFNTAMERKKHSITEPIEETGKDIQKKWKETALDNIFKQKRILRNRLKGIQRSPNYFQSKRLQDHEKLLDEDYQKIVNQEEILWLQKSRLDWVLKGERNTKFFHITAKI</sequence>
<keyword evidence="2" id="KW-1185">Reference proteome</keyword>
<dbReference type="AlphaFoldDB" id="A0A6A3AJ68"/>
<organism evidence="1 2">
    <name type="scientific">Hibiscus syriacus</name>
    <name type="common">Rose of Sharon</name>
    <dbReference type="NCBI Taxonomy" id="106335"/>
    <lineage>
        <taxon>Eukaryota</taxon>
        <taxon>Viridiplantae</taxon>
        <taxon>Streptophyta</taxon>
        <taxon>Embryophyta</taxon>
        <taxon>Tracheophyta</taxon>
        <taxon>Spermatophyta</taxon>
        <taxon>Magnoliopsida</taxon>
        <taxon>eudicotyledons</taxon>
        <taxon>Gunneridae</taxon>
        <taxon>Pentapetalae</taxon>
        <taxon>rosids</taxon>
        <taxon>malvids</taxon>
        <taxon>Malvales</taxon>
        <taxon>Malvaceae</taxon>
        <taxon>Malvoideae</taxon>
        <taxon>Hibiscus</taxon>
    </lineage>
</organism>
<name>A0A6A3AJ68_HIBSY</name>
<dbReference type="SUPFAM" id="SSF56219">
    <property type="entry name" value="DNase I-like"/>
    <property type="match status" value="1"/>
</dbReference>
<proteinExistence type="predicted"/>
<dbReference type="Proteomes" id="UP000436088">
    <property type="component" value="Unassembled WGS sequence"/>
</dbReference>